<dbReference type="PRINTS" id="PR00111">
    <property type="entry name" value="ABHYDROLASE"/>
</dbReference>
<evidence type="ECO:0000313" key="3">
    <source>
        <dbReference type="EMBL" id="NMJ41987.1"/>
    </source>
</evidence>
<evidence type="ECO:0000313" key="4">
    <source>
        <dbReference type="Proteomes" id="UP000548582"/>
    </source>
</evidence>
<dbReference type="PANTHER" id="PTHR46118">
    <property type="entry name" value="PROTEIN ABHD11"/>
    <property type="match status" value="1"/>
</dbReference>
<dbReference type="InterPro" id="IPR000639">
    <property type="entry name" value="Epox_hydrolase-like"/>
</dbReference>
<dbReference type="InterPro" id="IPR029058">
    <property type="entry name" value="AB_hydrolase_fold"/>
</dbReference>
<keyword evidence="4" id="KW-1185">Reference proteome</keyword>
<evidence type="ECO:0000256" key="1">
    <source>
        <dbReference type="ARBA" id="ARBA00022801"/>
    </source>
</evidence>
<dbReference type="SUPFAM" id="SSF53474">
    <property type="entry name" value="alpha/beta-Hydrolases"/>
    <property type="match status" value="1"/>
</dbReference>
<comment type="caution">
    <text evidence="3">The sequence shown here is derived from an EMBL/GenBank/DDBJ whole genome shotgun (WGS) entry which is preliminary data.</text>
</comment>
<feature type="domain" description="AB hydrolase-1" evidence="2">
    <location>
        <begin position="12"/>
        <end position="241"/>
    </location>
</feature>
<name>A0A848EES7_9PROT</name>
<protein>
    <submittedName>
        <fullName evidence="3">Alpha/beta fold hydrolase</fullName>
    </submittedName>
</protein>
<dbReference type="EMBL" id="JABBKX010000003">
    <property type="protein sequence ID" value="NMJ41987.1"/>
    <property type="molecule type" value="Genomic_DNA"/>
</dbReference>
<dbReference type="PRINTS" id="PR00412">
    <property type="entry name" value="EPOXHYDRLASE"/>
</dbReference>
<sequence>MRLAVTEAGEGPPLLLLHGLFGSGQNWGAIRRALAPRFRVLTPDLRNHGASPRAAEMSYADMAADIAGAMDAAGISRAAVLGHSMGGKAAMALALSHPQRVDRLVVADIAPVRYRPTLRAYVAAMQALPLHPGLLRKEADAALAATIPEAGIRAFLLQNLRFEADPPEWRIGLAEIAAAMPEIEDFTAPPGAHFDGPVLVMAGERSPYIRPEHHALFQGLFPRVRFATVPAAGHWVHAENPTGFLALLEPFLAGAA</sequence>
<dbReference type="Pfam" id="PF00561">
    <property type="entry name" value="Abhydrolase_1"/>
    <property type="match status" value="1"/>
</dbReference>
<dbReference type="Gene3D" id="3.40.50.1820">
    <property type="entry name" value="alpha/beta hydrolase"/>
    <property type="match status" value="1"/>
</dbReference>
<dbReference type="Proteomes" id="UP000548582">
    <property type="component" value="Unassembled WGS sequence"/>
</dbReference>
<evidence type="ECO:0000259" key="2">
    <source>
        <dbReference type="Pfam" id="PF00561"/>
    </source>
</evidence>
<dbReference type="RefSeq" id="WP_170054212.1">
    <property type="nucleotide sequence ID" value="NZ_JABBKX010000003.1"/>
</dbReference>
<dbReference type="PANTHER" id="PTHR46118:SF4">
    <property type="entry name" value="PROTEIN ABHD11"/>
    <property type="match status" value="1"/>
</dbReference>
<accession>A0A848EES7</accession>
<dbReference type="AlphaFoldDB" id="A0A848EES7"/>
<dbReference type="GO" id="GO:0016787">
    <property type="term" value="F:hydrolase activity"/>
    <property type="evidence" value="ECO:0007669"/>
    <property type="project" value="UniProtKB-KW"/>
</dbReference>
<organism evidence="3 4">
    <name type="scientific">Neoroseomonas marina</name>
    <dbReference type="NCBI Taxonomy" id="1232220"/>
    <lineage>
        <taxon>Bacteria</taxon>
        <taxon>Pseudomonadati</taxon>
        <taxon>Pseudomonadota</taxon>
        <taxon>Alphaproteobacteria</taxon>
        <taxon>Acetobacterales</taxon>
        <taxon>Acetobacteraceae</taxon>
        <taxon>Neoroseomonas</taxon>
    </lineage>
</organism>
<keyword evidence="1 3" id="KW-0378">Hydrolase</keyword>
<reference evidence="3 4" key="1">
    <citation type="submission" date="2020-03" db="EMBL/GenBank/DDBJ databases">
        <authorList>
            <person name="Sun Q."/>
        </authorList>
    </citation>
    <scope>NUCLEOTIDE SEQUENCE [LARGE SCALE GENOMIC DNA]</scope>
    <source>
        <strain evidence="3 4">JC162</strain>
    </source>
</reference>
<gene>
    <name evidence="3" type="ORF">GWK16_12100</name>
</gene>
<proteinExistence type="predicted"/>
<dbReference type="InterPro" id="IPR000073">
    <property type="entry name" value="AB_hydrolase_1"/>
</dbReference>